<dbReference type="RefSeq" id="WP_348519175.1">
    <property type="nucleotide sequence ID" value="NZ_CP155620.1"/>
</dbReference>
<accession>A0AAU7EAL9</accession>
<organism evidence="2">
    <name type="scientific">Campylobacter sp. CCS1377</name>
    <dbReference type="NCBI Taxonomy" id="3158229"/>
    <lineage>
        <taxon>Bacteria</taxon>
        <taxon>Pseudomonadati</taxon>
        <taxon>Campylobacterota</taxon>
        <taxon>Epsilonproteobacteria</taxon>
        <taxon>Campylobacterales</taxon>
        <taxon>Campylobacteraceae</taxon>
        <taxon>Campylobacter</taxon>
    </lineage>
</organism>
<feature type="transmembrane region" description="Helical" evidence="1">
    <location>
        <begin position="115"/>
        <end position="138"/>
    </location>
</feature>
<dbReference type="EMBL" id="CP155620">
    <property type="protein sequence ID" value="XBJ30199.1"/>
    <property type="molecule type" value="Genomic_DNA"/>
</dbReference>
<proteinExistence type="predicted"/>
<evidence type="ECO:0000256" key="1">
    <source>
        <dbReference type="SAM" id="Phobius"/>
    </source>
</evidence>
<name>A0AAU7EAL9_9BACT</name>
<sequence>MTRDTFYIAGYDPRGYRHYFSMFKKNINEQNKISSFTYQTSKAEIKKYPTWKISTPNSNTTYTFLAWNDVVKKNWSENLLDALKDWWSFFRIYTITGLFIKFGKESIYQLITGYYPFFYVLFSFSLTFFISAFGFYGVRFLMDFNSLSLIFASFIFIALFYFSIKILFEFGKKIGAFWISRICSFCANWEKRRQGVLDLRMNEFADTIFNTLKNNQNTKNYELILCAHSVGTILCVKVLALLVKKCLKENVKFHSLKVLTLGECIPLVSYQKISENFRQDLKFLIKQDKILWYDFGSIIDGACFAGVDFIKTSGVKEDKIFTYPKFLSPKFHTLYKKENYKKIKRNKYQAHFLYLFANEIKGDYDFFDFVAGEKMLEEKIK</sequence>
<keyword evidence="1" id="KW-1133">Transmembrane helix</keyword>
<feature type="transmembrane region" description="Helical" evidence="1">
    <location>
        <begin position="144"/>
        <end position="164"/>
    </location>
</feature>
<feature type="transmembrane region" description="Helical" evidence="1">
    <location>
        <begin position="223"/>
        <end position="243"/>
    </location>
</feature>
<protein>
    <submittedName>
        <fullName evidence="2">DUF829 domain-containing protein</fullName>
    </submittedName>
</protein>
<evidence type="ECO:0000313" key="2">
    <source>
        <dbReference type="EMBL" id="XBJ30199.1"/>
    </source>
</evidence>
<reference evidence="2" key="1">
    <citation type="submission" date="2024-05" db="EMBL/GenBank/DDBJ databases">
        <title>Campylobacter coli isolated from environmental waters in Slovenia.</title>
        <authorList>
            <person name="Zautner A.E."/>
            <person name="Bunk B."/>
            <person name="Riedel T."/>
            <person name="Sproeer C."/>
        </authorList>
    </citation>
    <scope>NUCLEOTIDE SEQUENCE</scope>
    <source>
        <strain evidence="2">CCS1377</strain>
    </source>
</reference>
<keyword evidence="1" id="KW-0812">Transmembrane</keyword>
<gene>
    <name evidence="2" type="ORF">AAH949_01300</name>
</gene>
<dbReference type="AlphaFoldDB" id="A0AAU7EAL9"/>
<keyword evidence="1" id="KW-0472">Membrane</keyword>